<dbReference type="InterPro" id="IPR013760">
    <property type="entry name" value="Topo_IIA-like_dom_sf"/>
</dbReference>
<evidence type="ECO:0000256" key="5">
    <source>
        <dbReference type="ARBA" id="ARBA00023235"/>
    </source>
</evidence>
<evidence type="ECO:0000256" key="4">
    <source>
        <dbReference type="ARBA" id="ARBA00023125"/>
    </source>
</evidence>
<dbReference type="SUPFAM" id="SSF56719">
    <property type="entry name" value="Type II DNA topoisomerase"/>
    <property type="match status" value="1"/>
</dbReference>
<dbReference type="InterPro" id="IPR002205">
    <property type="entry name" value="Topo_IIA_dom_A"/>
</dbReference>
<dbReference type="Proteomes" id="UP001598138">
    <property type="component" value="Unassembled WGS sequence"/>
</dbReference>
<gene>
    <name evidence="9" type="ORF">U0R10_03835</name>
</gene>
<keyword evidence="4 6" id="KW-0238">DNA-binding</keyword>
<dbReference type="RefSeq" id="WP_377982628.1">
    <property type="nucleotide sequence ID" value="NZ_JBBKXZ010000001.1"/>
</dbReference>
<sequence>MSEQIEGELQNQIAVAGMYENWFLEYASYVILERAVPAVGDGLKPVQRRILHALKEMDDGRFNKVANVIGQTMQYHPHGDASINDALVNLGQKELLFDCQGNWGDNRTGDSAAAARYIEVRLSKFANEVVFNAQTTNWQLSYDGRKKEPITLPIKFPLLLAQGVEGIAVGLATKIMPHNFCEILQASIDLLNNKKVELLPDFQFGGLMDASNYNDGLRGGRIRVRARIEEFDKKTLIIKEIPYTTTTTSLIDSIIKANDTGKIKIKKVIDNTAKDVEIQVQLAPGISPDVTIDALYAFTDCEVSISPNACVIVEDKPHFIGIAEILKVSTAQTVDLLKQELEIRKNELMERLLFSSLEKIFIENRIYRQIEECETFELVIETVDKGLDPFKKDFYREITEEDILRLLEIRIKRISKFDSFKADELMKRLLEELAEVEDNLANLVRYAINYFKNLLQKYGKGRERKTEIQSFNTISATVVAAANQKLYVNRADGFIGYGLKKDEYVMDCSDIDDIIVFRQNGTCVVTKIQEKVFVGKDVLYVSVFKKNDDRKVYNLVYADGKSGVSYVKRFKVTSVTRDREYRVVGADAKSKITYFSANENGEAEVISISLTANCTAKIKQFDYDFAKLAIKGRESLGNVLTKYPVRKIIQKSAGVSTLGGVDIWYDPTIGRLNRDQHGDYIGNFQPTDLILSIYKSGNYELTNFELTNRYPAEEILYLKLFNPNGIISAVYFDGANKSHFIKRFKIETSTIDKKFLFISDHKASNLLAASDNYSPNVQIKHKPDGKTNEILLVPIDELVEVRGWKAIGSKLSYTKLVDIEFIETEAQSPEPVAIPIVEKAAAIDPESTIEEIIEEEPDSDTIIESEPTATVDVEDIPLTIKGEILKNEIEDIPLEIKNYSTDAIPKEANKGEQLGLF</sequence>
<feature type="active site" description="O-(5'-phospho-DNA)-tyrosine intermediate" evidence="6">
    <location>
        <position position="117"/>
    </location>
</feature>
<keyword evidence="3 6" id="KW-0799">Topoisomerase</keyword>
<dbReference type="Pfam" id="PF00521">
    <property type="entry name" value="DNA_topoisoIV"/>
    <property type="match status" value="1"/>
</dbReference>
<accession>A0ABW6DFS0</accession>
<comment type="caution">
    <text evidence="9">The sequence shown here is derived from an EMBL/GenBank/DDBJ whole genome shotgun (WGS) entry which is preliminary data.</text>
</comment>
<evidence type="ECO:0000259" key="8">
    <source>
        <dbReference type="PROSITE" id="PS52040"/>
    </source>
</evidence>
<comment type="catalytic activity">
    <reaction evidence="1 6">
        <text>ATP-dependent breakage, passage and rejoining of double-stranded DNA.</text>
        <dbReference type="EC" id="5.6.2.2"/>
    </reaction>
</comment>
<keyword evidence="10" id="KW-1185">Reference proteome</keyword>
<evidence type="ECO:0000313" key="10">
    <source>
        <dbReference type="Proteomes" id="UP001598138"/>
    </source>
</evidence>
<dbReference type="Gene3D" id="3.90.199.10">
    <property type="entry name" value="Topoisomerase II, domain 5"/>
    <property type="match status" value="1"/>
</dbReference>
<evidence type="ECO:0000313" key="9">
    <source>
        <dbReference type="EMBL" id="MFD3393745.1"/>
    </source>
</evidence>
<dbReference type="PROSITE" id="PS52040">
    <property type="entry name" value="TOPO_IIA"/>
    <property type="match status" value="1"/>
</dbReference>
<protein>
    <submittedName>
        <fullName evidence="9">DNA gyrase/topoisomerase IV subunit A</fullName>
    </submittedName>
</protein>
<feature type="coiled-coil region" evidence="7">
    <location>
        <begin position="419"/>
        <end position="446"/>
    </location>
</feature>
<name>A0ABW6DFS0_9BACT</name>
<evidence type="ECO:0000256" key="3">
    <source>
        <dbReference type="ARBA" id="ARBA00023029"/>
    </source>
</evidence>
<comment type="similarity">
    <text evidence="2">Belongs to the type II topoisomerase GyrA/ParC subunit family.</text>
</comment>
<proteinExistence type="inferred from homology"/>
<keyword evidence="5 6" id="KW-0413">Isomerase</keyword>
<evidence type="ECO:0000256" key="7">
    <source>
        <dbReference type="SAM" id="Coils"/>
    </source>
</evidence>
<dbReference type="InterPro" id="IPR013758">
    <property type="entry name" value="Topo_IIA_A/C_ab"/>
</dbReference>
<organism evidence="9 10">
    <name type="scientific">Aquirufa avitistagni</name>
    <dbReference type="NCBI Taxonomy" id="3104728"/>
    <lineage>
        <taxon>Bacteria</taxon>
        <taxon>Pseudomonadati</taxon>
        <taxon>Bacteroidota</taxon>
        <taxon>Cytophagia</taxon>
        <taxon>Cytophagales</taxon>
        <taxon>Flectobacillaceae</taxon>
        <taxon>Aquirufa</taxon>
    </lineage>
</organism>
<keyword evidence="7" id="KW-0175">Coiled coil</keyword>
<feature type="domain" description="Topo IIA-type catalytic" evidence="8">
    <location>
        <begin position="36"/>
        <end position="433"/>
    </location>
</feature>
<evidence type="ECO:0000256" key="1">
    <source>
        <dbReference type="ARBA" id="ARBA00000185"/>
    </source>
</evidence>
<evidence type="ECO:0000256" key="6">
    <source>
        <dbReference type="PROSITE-ProRule" id="PRU01384"/>
    </source>
</evidence>
<dbReference type="SMART" id="SM00434">
    <property type="entry name" value="TOP4c"/>
    <property type="match status" value="1"/>
</dbReference>
<dbReference type="NCBIfam" id="NF009397">
    <property type="entry name" value="PRK12758.1"/>
    <property type="match status" value="1"/>
</dbReference>
<reference evidence="9 10" key="1">
    <citation type="submission" date="2024-03" db="EMBL/GenBank/DDBJ databases">
        <title>Aquirufa genome sequencing.</title>
        <authorList>
            <person name="Pitt A."/>
            <person name="Hahn M.W."/>
        </authorList>
    </citation>
    <scope>NUCLEOTIDE SEQUENCE [LARGE SCALE GENOMIC DNA]</scope>
    <source>
        <strain evidence="9 10">OSTEICH-129V</strain>
    </source>
</reference>
<dbReference type="Gene3D" id="1.10.268.10">
    <property type="entry name" value="Topoisomerase, domain 3"/>
    <property type="match status" value="1"/>
</dbReference>
<evidence type="ECO:0000256" key="2">
    <source>
        <dbReference type="ARBA" id="ARBA00008263"/>
    </source>
</evidence>
<dbReference type="PANTHER" id="PTHR43493">
    <property type="entry name" value="DNA GYRASE/TOPOISOMERASE SUBUNIT A"/>
    <property type="match status" value="1"/>
</dbReference>
<dbReference type="EMBL" id="JBBKXZ010000001">
    <property type="protein sequence ID" value="MFD3393745.1"/>
    <property type="molecule type" value="Genomic_DNA"/>
</dbReference>
<dbReference type="PANTHER" id="PTHR43493:SF5">
    <property type="entry name" value="DNA GYRASE SUBUNIT A, CHLOROPLASTIC_MITOCHONDRIAL"/>
    <property type="match status" value="1"/>
</dbReference>
<dbReference type="InterPro" id="IPR050220">
    <property type="entry name" value="Type_II_DNA_Topoisomerases"/>
</dbReference>
<dbReference type="NCBIfam" id="NF007209">
    <property type="entry name" value="PRK09631.1"/>
    <property type="match status" value="1"/>
</dbReference>
<dbReference type="Gene3D" id="3.30.1360.40">
    <property type="match status" value="1"/>
</dbReference>
<dbReference type="InterPro" id="IPR013757">
    <property type="entry name" value="Topo_IIA_A_a_sf"/>
</dbReference>